<dbReference type="Proteomes" id="UP000820818">
    <property type="component" value="Linkage Group LG9"/>
</dbReference>
<evidence type="ECO:0000313" key="7">
    <source>
        <dbReference type="Proteomes" id="UP000820818"/>
    </source>
</evidence>
<reference evidence="6 7" key="1">
    <citation type="submission" date="2022-05" db="EMBL/GenBank/DDBJ databases">
        <title>A multi-omics perspective on studying reproductive biology in Daphnia sinensis.</title>
        <authorList>
            <person name="Jia J."/>
        </authorList>
    </citation>
    <scope>NUCLEOTIDE SEQUENCE [LARGE SCALE GENOMIC DNA]</scope>
    <source>
        <strain evidence="6 7">WSL</strain>
    </source>
</reference>
<protein>
    <recommendedName>
        <fullName evidence="2">Regulatory protein zeste</fullName>
    </recommendedName>
</protein>
<dbReference type="InterPro" id="IPR028002">
    <property type="entry name" value="Myb_DNA-bind_5"/>
</dbReference>
<evidence type="ECO:0000256" key="4">
    <source>
        <dbReference type="SAM" id="MobiDB-lite"/>
    </source>
</evidence>
<dbReference type="AlphaFoldDB" id="A0AAD5KY93"/>
<evidence type="ECO:0000256" key="1">
    <source>
        <dbReference type="ARBA" id="ARBA00011764"/>
    </source>
</evidence>
<proteinExistence type="predicted"/>
<comment type="subunit">
    <text evidence="1">Self-associates forming complexes of several hundred monomers.</text>
</comment>
<sequence>MSLPKGTKRSRDVWLEKETYTMLETFIIYKDILNGAYSSTVTKERKNSLWKEITSVIHNDHPECTEKTQEQVEKKWKNFIAAARVAIRNYNNGLTETGGGPLGEDGILRPIYQKYYEEVLGLDNPAVSATAIPGAIDTDDLTVVAKNAVLQQQIVLAITGRSDQPTEEVISNETLMESSENNQLVGTHYSEEQYYVMDQSGSSAGSPMPPTTLTRLEIECGPAINMDKGKTLKKKSIVAERALFHTSSSSISRPSTPLTSHSSPEPQDAFNVLKQKRDSSTLRQSRLTEQRLKVLSSAMDVREKLKDPVLRDELPEDLVDLLYNLKENV</sequence>
<dbReference type="Pfam" id="PF13873">
    <property type="entry name" value="Myb_DNA-bind_5"/>
    <property type="match status" value="1"/>
</dbReference>
<evidence type="ECO:0000256" key="3">
    <source>
        <dbReference type="ARBA" id="ARBA00025466"/>
    </source>
</evidence>
<keyword evidence="7" id="KW-1185">Reference proteome</keyword>
<feature type="domain" description="Myb/SANT-like DNA-binding" evidence="5">
    <location>
        <begin position="14"/>
        <end position="86"/>
    </location>
</feature>
<gene>
    <name evidence="6" type="ORF">GHT06_020562</name>
</gene>
<evidence type="ECO:0000256" key="2">
    <source>
        <dbReference type="ARBA" id="ARBA00016807"/>
    </source>
</evidence>
<comment type="function">
    <text evidence="3">Involved in transvection phenomena (= synapsis-dependent gene expression), where the synaptic pairing of chromosomes carrying genes with which zeste interacts influences the expression of these genes. Zeste binds to DNA and stimulates transcription from a nearby promoter.</text>
</comment>
<feature type="compositionally biased region" description="Low complexity" evidence="4">
    <location>
        <begin position="246"/>
        <end position="260"/>
    </location>
</feature>
<dbReference type="GO" id="GO:0005634">
    <property type="term" value="C:nucleus"/>
    <property type="evidence" value="ECO:0007669"/>
    <property type="project" value="TreeGrafter"/>
</dbReference>
<evidence type="ECO:0000259" key="5">
    <source>
        <dbReference type="Pfam" id="PF13873"/>
    </source>
</evidence>
<comment type="caution">
    <text evidence="6">The sequence shown here is derived from an EMBL/GenBank/DDBJ whole genome shotgun (WGS) entry which is preliminary data.</text>
</comment>
<evidence type="ECO:0000313" key="6">
    <source>
        <dbReference type="EMBL" id="KAI9552685.1"/>
    </source>
</evidence>
<dbReference type="EMBL" id="WJBH02000009">
    <property type="protein sequence ID" value="KAI9552685.1"/>
    <property type="molecule type" value="Genomic_DNA"/>
</dbReference>
<feature type="region of interest" description="Disordered" evidence="4">
    <location>
        <begin position="246"/>
        <end position="267"/>
    </location>
</feature>
<dbReference type="PANTHER" id="PTHR23098">
    <property type="entry name" value="AGAP001331-PA-RELATED"/>
    <property type="match status" value="1"/>
</dbReference>
<dbReference type="PANTHER" id="PTHR23098:SF16">
    <property type="entry name" value="REGULATORY PROTEIN ZESTE"/>
    <property type="match status" value="1"/>
</dbReference>
<accession>A0AAD5KY93</accession>
<organism evidence="6 7">
    <name type="scientific">Daphnia sinensis</name>
    <dbReference type="NCBI Taxonomy" id="1820382"/>
    <lineage>
        <taxon>Eukaryota</taxon>
        <taxon>Metazoa</taxon>
        <taxon>Ecdysozoa</taxon>
        <taxon>Arthropoda</taxon>
        <taxon>Crustacea</taxon>
        <taxon>Branchiopoda</taxon>
        <taxon>Diplostraca</taxon>
        <taxon>Cladocera</taxon>
        <taxon>Anomopoda</taxon>
        <taxon>Daphniidae</taxon>
        <taxon>Daphnia</taxon>
        <taxon>Daphnia similis group</taxon>
    </lineage>
</organism>
<name>A0AAD5KY93_9CRUS</name>